<accession>A0A8C6Y063</accession>
<dbReference type="AlphaFoldDB" id="A0A8C6Y063"/>
<reference evidence="1" key="2">
    <citation type="submission" date="2025-09" db="UniProtKB">
        <authorList>
            <consortium name="Ensembl"/>
        </authorList>
    </citation>
    <scope>IDENTIFICATION</scope>
</reference>
<dbReference type="Proteomes" id="UP000694559">
    <property type="component" value="Unplaced"/>
</dbReference>
<reference evidence="1" key="1">
    <citation type="submission" date="2025-08" db="UniProtKB">
        <authorList>
            <consortium name="Ensembl"/>
        </authorList>
    </citation>
    <scope>IDENTIFICATION</scope>
</reference>
<evidence type="ECO:0000313" key="2">
    <source>
        <dbReference type="Proteomes" id="UP000694559"/>
    </source>
</evidence>
<name>A0A8C6Y063_NAJNA</name>
<sequence length="61" mass="6963">MITLITEQLQKQSLEKLKCISFSINLIICTSLLYLEKAKITSETASIFAVDIFKEAIIQRE</sequence>
<keyword evidence="2" id="KW-1185">Reference proteome</keyword>
<organism evidence="1 2">
    <name type="scientific">Naja naja</name>
    <name type="common">Indian cobra</name>
    <dbReference type="NCBI Taxonomy" id="35670"/>
    <lineage>
        <taxon>Eukaryota</taxon>
        <taxon>Metazoa</taxon>
        <taxon>Chordata</taxon>
        <taxon>Craniata</taxon>
        <taxon>Vertebrata</taxon>
        <taxon>Euteleostomi</taxon>
        <taxon>Lepidosauria</taxon>
        <taxon>Squamata</taxon>
        <taxon>Bifurcata</taxon>
        <taxon>Unidentata</taxon>
        <taxon>Episquamata</taxon>
        <taxon>Toxicofera</taxon>
        <taxon>Serpentes</taxon>
        <taxon>Colubroidea</taxon>
        <taxon>Elapidae</taxon>
        <taxon>Elapinae</taxon>
        <taxon>Naja</taxon>
    </lineage>
</organism>
<proteinExistence type="predicted"/>
<evidence type="ECO:0000313" key="1">
    <source>
        <dbReference type="Ensembl" id="ENSNNAP00000022463.1"/>
    </source>
</evidence>
<protein>
    <submittedName>
        <fullName evidence="1">Uncharacterized protein</fullName>
    </submittedName>
</protein>
<dbReference type="Ensembl" id="ENSNNAT00000023538.1">
    <property type="protein sequence ID" value="ENSNNAP00000022463.1"/>
    <property type="gene ID" value="ENSNNAG00000014822.1"/>
</dbReference>
<dbReference type="OrthoDB" id="10026856at2759"/>